<evidence type="ECO:0000313" key="7">
    <source>
        <dbReference type="Proteomes" id="UP000241769"/>
    </source>
</evidence>
<keyword evidence="2" id="KW-0325">Glycoprotein</keyword>
<dbReference type="InParanoid" id="A0A2P6N955"/>
<gene>
    <name evidence="6" type="ORF">PROFUN_11706</name>
</gene>
<evidence type="ECO:0000256" key="1">
    <source>
        <dbReference type="ARBA" id="ARBA00022729"/>
    </source>
</evidence>
<dbReference type="GO" id="GO:0003993">
    <property type="term" value="F:acid phosphatase activity"/>
    <property type="evidence" value="ECO:0007669"/>
    <property type="project" value="InterPro"/>
</dbReference>
<feature type="domain" description="Purple acid phosphatase C-terminal" evidence="5">
    <location>
        <begin position="340"/>
        <end position="402"/>
    </location>
</feature>
<dbReference type="InterPro" id="IPR039331">
    <property type="entry name" value="PAPs-like"/>
</dbReference>
<dbReference type="Gene3D" id="3.60.21.10">
    <property type="match status" value="1"/>
</dbReference>
<dbReference type="InterPro" id="IPR041792">
    <property type="entry name" value="MPP_PAP"/>
</dbReference>
<comment type="caution">
    <text evidence="6">The sequence shown here is derived from an EMBL/GenBank/DDBJ whole genome shotgun (WGS) entry which is preliminary data.</text>
</comment>
<dbReference type="OrthoDB" id="45007at2759"/>
<dbReference type="Pfam" id="PF00149">
    <property type="entry name" value="Metallophos"/>
    <property type="match status" value="1"/>
</dbReference>
<dbReference type="AlphaFoldDB" id="A0A2P6N955"/>
<dbReference type="FunCoup" id="A0A2P6N955">
    <property type="interactions" value="1"/>
</dbReference>
<evidence type="ECO:0000259" key="5">
    <source>
        <dbReference type="Pfam" id="PF14008"/>
    </source>
</evidence>
<dbReference type="PANTHER" id="PTHR22953">
    <property type="entry name" value="ACID PHOSPHATASE RELATED"/>
    <property type="match status" value="1"/>
</dbReference>
<dbReference type="InterPro" id="IPR029052">
    <property type="entry name" value="Metallo-depent_PP-like"/>
</dbReference>
<dbReference type="STRING" id="1890364.A0A2P6N955"/>
<organism evidence="6 7">
    <name type="scientific">Planoprotostelium fungivorum</name>
    <dbReference type="NCBI Taxonomy" id="1890364"/>
    <lineage>
        <taxon>Eukaryota</taxon>
        <taxon>Amoebozoa</taxon>
        <taxon>Evosea</taxon>
        <taxon>Variosea</taxon>
        <taxon>Cavosteliida</taxon>
        <taxon>Cavosteliaceae</taxon>
        <taxon>Planoprotostelium</taxon>
    </lineage>
</organism>
<accession>A0A2P6N955</accession>
<evidence type="ECO:0000259" key="4">
    <source>
        <dbReference type="Pfam" id="PF00149"/>
    </source>
</evidence>
<sequence>MRFTTSILLLTYVLCCQSLRLNAAGTAQHIIKEQLTDWVEPDHVHLSLTVVSTQGGKEQIVKADTETYQYKNYESGYIHISCQAQGNQREECTFLTMSFRYKYRCGDGKLKKFSSVSSFSTETATVQFPWSFIAMADHGTSKDSERLLKSMTKEMKRSNPPQLIIHSGDVSYANGDQPIWDDWQHMVNPLASTLPWMIAPGNHEKEHKSNFLAFRHRFSMPYKQSGSTDRNMYYSFDYQNAHFIALNSEDDDIDSDQSDQYNWLQNDLKNIDRQRTPWVFVYFHTPIYCSNSAHYEEGQPMGSVYEDLLFQNSVDVVFSGHVHAYERTQRIYRDEINEKGPVYIINGAGGTSEGLATSWEETPDWSVFRQSEHWGHGLIQIYNGTHMRYQFKEDMHSKIIDEVWITRE</sequence>
<dbReference type="InterPro" id="IPR004843">
    <property type="entry name" value="Calcineurin-like_PHP"/>
</dbReference>
<protein>
    <submittedName>
        <fullName evidence="6">Putative purple acid phosphatase 20-like</fullName>
    </submittedName>
</protein>
<feature type="signal peptide" evidence="3">
    <location>
        <begin position="1"/>
        <end position="18"/>
    </location>
</feature>
<evidence type="ECO:0000313" key="6">
    <source>
        <dbReference type="EMBL" id="PRP80484.1"/>
    </source>
</evidence>
<dbReference type="Proteomes" id="UP000241769">
    <property type="component" value="Unassembled WGS sequence"/>
</dbReference>
<feature type="chain" id="PRO_5015141925" evidence="3">
    <location>
        <begin position="19"/>
        <end position="408"/>
    </location>
</feature>
<dbReference type="PANTHER" id="PTHR22953:SF153">
    <property type="entry name" value="PURPLE ACID PHOSPHATASE"/>
    <property type="match status" value="1"/>
</dbReference>
<reference evidence="6 7" key="1">
    <citation type="journal article" date="2018" name="Genome Biol. Evol.">
        <title>Multiple Roots of Fruiting Body Formation in Amoebozoa.</title>
        <authorList>
            <person name="Hillmann F."/>
            <person name="Forbes G."/>
            <person name="Novohradska S."/>
            <person name="Ferling I."/>
            <person name="Riege K."/>
            <person name="Groth M."/>
            <person name="Westermann M."/>
            <person name="Marz M."/>
            <person name="Spaller T."/>
            <person name="Winckler T."/>
            <person name="Schaap P."/>
            <person name="Glockner G."/>
        </authorList>
    </citation>
    <scope>NUCLEOTIDE SEQUENCE [LARGE SCALE GENOMIC DNA]</scope>
    <source>
        <strain evidence="6 7">Jena</strain>
    </source>
</reference>
<feature type="domain" description="Calcineurin-like phosphoesterase" evidence="4">
    <location>
        <begin position="138"/>
        <end position="325"/>
    </location>
</feature>
<dbReference type="EMBL" id="MDYQ01000147">
    <property type="protein sequence ID" value="PRP80484.1"/>
    <property type="molecule type" value="Genomic_DNA"/>
</dbReference>
<keyword evidence="7" id="KW-1185">Reference proteome</keyword>
<evidence type="ECO:0000256" key="2">
    <source>
        <dbReference type="ARBA" id="ARBA00023180"/>
    </source>
</evidence>
<dbReference type="InterPro" id="IPR025733">
    <property type="entry name" value="PAPs_C"/>
</dbReference>
<dbReference type="CDD" id="cd00839">
    <property type="entry name" value="MPP_PAPs"/>
    <property type="match status" value="1"/>
</dbReference>
<name>A0A2P6N955_9EUKA</name>
<evidence type="ECO:0000256" key="3">
    <source>
        <dbReference type="SAM" id="SignalP"/>
    </source>
</evidence>
<dbReference type="Pfam" id="PF14008">
    <property type="entry name" value="Metallophos_C"/>
    <property type="match status" value="1"/>
</dbReference>
<keyword evidence="1 3" id="KW-0732">Signal</keyword>
<proteinExistence type="predicted"/>
<dbReference type="SUPFAM" id="SSF56300">
    <property type="entry name" value="Metallo-dependent phosphatases"/>
    <property type="match status" value="1"/>
</dbReference>